<dbReference type="Gene3D" id="2.60.120.200">
    <property type="match status" value="2"/>
</dbReference>
<dbReference type="InterPro" id="IPR008964">
    <property type="entry name" value="Invasin/intimin_cell_adhesion"/>
</dbReference>
<dbReference type="InterPro" id="IPR003343">
    <property type="entry name" value="Big_2"/>
</dbReference>
<dbReference type="Gene3D" id="2.60.40.1080">
    <property type="match status" value="1"/>
</dbReference>
<dbReference type="PANTHER" id="PTHR43301">
    <property type="entry name" value="ARABINAN ENDO-1,5-ALPHA-L-ARABINOSIDASE"/>
    <property type="match status" value="1"/>
</dbReference>
<evidence type="ECO:0000256" key="10">
    <source>
        <dbReference type="SAM" id="SignalP"/>
    </source>
</evidence>
<keyword evidence="6" id="KW-0326">Glycosidase</keyword>
<feature type="domain" description="SLH" evidence="11">
    <location>
        <begin position="151"/>
        <end position="211"/>
    </location>
</feature>
<dbReference type="InterPro" id="IPR013320">
    <property type="entry name" value="ConA-like_dom_sf"/>
</dbReference>
<dbReference type="PANTHER" id="PTHR43301:SF3">
    <property type="entry name" value="ARABINAN ENDO-1,5-ALPHA-L-ARABINOSIDASE A-RELATED"/>
    <property type="match status" value="1"/>
</dbReference>
<dbReference type="Pfam" id="PF13385">
    <property type="entry name" value="Laminin_G_3"/>
    <property type="match status" value="2"/>
</dbReference>
<dbReference type="GO" id="GO:0004553">
    <property type="term" value="F:hydrolase activity, hydrolyzing O-glycosyl compounds"/>
    <property type="evidence" value="ECO:0007669"/>
    <property type="project" value="InterPro"/>
</dbReference>
<dbReference type="InterPro" id="IPR001119">
    <property type="entry name" value="SLH_dom"/>
</dbReference>
<evidence type="ECO:0000259" key="11">
    <source>
        <dbReference type="PROSITE" id="PS51272"/>
    </source>
</evidence>
<feature type="region of interest" description="Disordered" evidence="9">
    <location>
        <begin position="392"/>
        <end position="440"/>
    </location>
</feature>
<protein>
    <recommendedName>
        <fullName evidence="11">SLH domain-containing protein</fullName>
    </recommendedName>
</protein>
<dbReference type="SUPFAM" id="SSF49373">
    <property type="entry name" value="Invasin/intimin cell-adhesion fragments"/>
    <property type="match status" value="1"/>
</dbReference>
<feature type="active site" description="Proton donor" evidence="7">
    <location>
        <position position="686"/>
    </location>
</feature>
<dbReference type="Pfam" id="PF16369">
    <property type="entry name" value="GH43_C"/>
    <property type="match status" value="1"/>
</dbReference>
<dbReference type="EMBL" id="QXQA01000001">
    <property type="protein sequence ID" value="RIX60484.1"/>
    <property type="molecule type" value="Genomic_DNA"/>
</dbReference>
<dbReference type="Proteomes" id="UP000266482">
    <property type="component" value="Unassembled WGS sequence"/>
</dbReference>
<evidence type="ECO:0000256" key="9">
    <source>
        <dbReference type="SAM" id="MobiDB-lite"/>
    </source>
</evidence>
<comment type="caution">
    <text evidence="12">The sequence shown here is derived from an EMBL/GenBank/DDBJ whole genome shotgun (WGS) entry which is preliminary data.</text>
</comment>
<dbReference type="SMART" id="SM00635">
    <property type="entry name" value="BID_2"/>
    <property type="match status" value="1"/>
</dbReference>
<gene>
    <name evidence="12" type="ORF">D3P08_02695</name>
</gene>
<organism evidence="12 13">
    <name type="scientific">Paenibacillus nanensis</name>
    <dbReference type="NCBI Taxonomy" id="393251"/>
    <lineage>
        <taxon>Bacteria</taxon>
        <taxon>Bacillati</taxon>
        <taxon>Bacillota</taxon>
        <taxon>Bacilli</taxon>
        <taxon>Bacillales</taxon>
        <taxon>Paenibacillaceae</taxon>
        <taxon>Paenibacillus</taxon>
    </lineage>
</organism>
<name>A0A3A1VJJ2_9BACL</name>
<feature type="domain" description="SLH" evidence="11">
    <location>
        <begin position="91"/>
        <end position="149"/>
    </location>
</feature>
<dbReference type="InterPro" id="IPR050727">
    <property type="entry name" value="GH43_arabinanases"/>
</dbReference>
<reference evidence="12 13" key="1">
    <citation type="submission" date="2018-09" db="EMBL/GenBank/DDBJ databases">
        <title>Paenibacillus aracenensis nov. sp. isolated from a cave in southern Spain.</title>
        <authorList>
            <person name="Jurado V."/>
            <person name="Gutierrez-Patricio S."/>
            <person name="Gonzalez-Pimentel J.L."/>
            <person name="Miller A.Z."/>
            <person name="Laiz L."/>
            <person name="Saiz-Jimenez C."/>
        </authorList>
    </citation>
    <scope>NUCLEOTIDE SEQUENCE [LARGE SCALE GENOMIC DNA]</scope>
    <source>
        <strain evidence="12 13">DSM 22867</strain>
    </source>
</reference>
<evidence type="ECO:0000256" key="8">
    <source>
        <dbReference type="PIRSR" id="PIRSR606710-2"/>
    </source>
</evidence>
<evidence type="ECO:0000256" key="2">
    <source>
        <dbReference type="ARBA" id="ARBA00009865"/>
    </source>
</evidence>
<accession>A0A3A1VJJ2</accession>
<dbReference type="Pfam" id="PF20578">
    <property type="entry name" value="aBig_2"/>
    <property type="match status" value="1"/>
</dbReference>
<evidence type="ECO:0000256" key="3">
    <source>
        <dbReference type="ARBA" id="ARBA00022729"/>
    </source>
</evidence>
<evidence type="ECO:0000256" key="4">
    <source>
        <dbReference type="ARBA" id="ARBA00022801"/>
    </source>
</evidence>
<dbReference type="SMART" id="SM00560">
    <property type="entry name" value="LamGL"/>
    <property type="match status" value="1"/>
</dbReference>
<dbReference type="Gene3D" id="2.115.10.20">
    <property type="entry name" value="Glycosyl hydrolase domain, family 43"/>
    <property type="match status" value="1"/>
</dbReference>
<evidence type="ECO:0000256" key="7">
    <source>
        <dbReference type="PIRSR" id="PIRSR606710-1"/>
    </source>
</evidence>
<dbReference type="OrthoDB" id="9801455at2"/>
<comment type="pathway">
    <text evidence="1">Glycan metabolism; L-arabinan degradation.</text>
</comment>
<feature type="site" description="Important for catalytic activity, responsible for pKa modulation of the active site Glu and correct orientation of both the proton donor and substrate" evidence="8">
    <location>
        <position position="620"/>
    </location>
</feature>
<dbReference type="Pfam" id="PF00395">
    <property type="entry name" value="SLH"/>
    <property type="match status" value="3"/>
</dbReference>
<dbReference type="RefSeq" id="WP_119597859.1">
    <property type="nucleotide sequence ID" value="NZ_QXQA01000001.1"/>
</dbReference>
<dbReference type="InterPro" id="IPR023296">
    <property type="entry name" value="Glyco_hydro_beta-prop_sf"/>
</dbReference>
<keyword evidence="13" id="KW-1185">Reference proteome</keyword>
<dbReference type="InterPro" id="IPR046780">
    <property type="entry name" value="aBig_2"/>
</dbReference>
<dbReference type="PROSITE" id="PS51272">
    <property type="entry name" value="SLH"/>
    <property type="match status" value="3"/>
</dbReference>
<dbReference type="InterPro" id="IPR032291">
    <property type="entry name" value="Abn2_C"/>
</dbReference>
<feature type="chain" id="PRO_5017339221" description="SLH domain-containing protein" evidence="10">
    <location>
        <begin position="28"/>
        <end position="1521"/>
    </location>
</feature>
<evidence type="ECO:0000256" key="5">
    <source>
        <dbReference type="ARBA" id="ARBA00023157"/>
    </source>
</evidence>
<dbReference type="InterPro" id="IPR006710">
    <property type="entry name" value="Glyco_hydro_43"/>
</dbReference>
<feature type="active site" description="Proton acceptor" evidence="7">
    <location>
        <position position="439"/>
    </location>
</feature>
<dbReference type="Gene3D" id="2.40.128.10">
    <property type="match status" value="1"/>
</dbReference>
<keyword evidence="5" id="KW-1015">Disulfide bond</keyword>
<feature type="compositionally biased region" description="Low complexity" evidence="9">
    <location>
        <begin position="411"/>
        <end position="431"/>
    </location>
</feature>
<evidence type="ECO:0000256" key="1">
    <source>
        <dbReference type="ARBA" id="ARBA00004834"/>
    </source>
</evidence>
<sequence length="1521" mass="164025">MLNNKLARLVSLVLAVMLMLPAGFAGASGASGTDISGHWAEQDILKWYKKGLVAGYGDGSFKPNQAITRAEFIVLLNRVFNNTSAEETDYVDLKKNHPYYAELQKAIAAGYVKGYGDGTIRPDQAVTRQEAAVILTNAYQLEPSAEAVQHLSDVESLADWSKNAVRALIHQGFVSGYPDRTFKADNTITRAEAIRIMNNISGEILNQPGTYEGLSAKNVVINREGVVLKDATVEGDLYLTAGIGEGDVTLENVVVKGKVRAAGGGENSIHIVDSTIAELIVDKKDGKIRIVVSGSTSVQRVFVLSGAKLESTADGTAFENVVLDESMAEDAVVAFSGHFGHVEVRSLTEPEVKLLKGIIHKLLANQKISLHVEEAAAVKDLLANAEMTVTGKGNVTVNPDSKEKPVFAEQPAASSPSPSTPTTPAGPQAPTFTDVSVHDPSIEKDPKSGLYYVFGSHIEAAKSADLMNWTSFTNGYAAANNKIFGDLSANLAESFAWAGEDDADSKGGFAVWAPDVLWNKDYVNEDGTKGAYLMYYSVSSTYIRSAIGLAVSPNIEGPYKYVDTLIYSGFTKDEAYDSNSDVNKIWTNTHIDELISAGANPGWFTDAGGYNNDVYPNAIDPTVFHDKEGNQWLVYGSWSGGLFVYEVDEATGKPIYPGQDGMTEDGRIIDRYFGTKIAGGFHQSGEGPYIVYDKDTDYYYLYETYGGLTSTGGYNMRTFRSENPDGPYVDAEGKSPVFPNEGTSNVTYGNKLMSNYLFKRELGDPGSGNGVGYVSPGHNSVLYDDSGKLFNIFHTRFPNEGELHEVRVHQMFMNKDGWPVAAPYRYTGETLSKVHVSELVGEYKLIKHEQDNAAAIRESLFIRLNEDLTISGDVTGTWEKSGDSYAGITIYGETYNGVFVRQWDPTSARYTMTFTAMSTEGASVWGSKLLDRTDLEIVTDVLNDPALQWGNVVSSLTLPVQGTRHSRIAWQTSNPDVITDTGTVTRPETGEPVSVVLTATVTKGDISRSKDITVTVLPSKSAELQAKFEFEDSLSDSEGNYADGTITGNRINNTGGTITYASGKYGKAAEFDGASGVRLPDGLISNTSEYSVSLWLKPDALTNFTAAFFGGRDTDNWVSIQPQGPAGSTMAWFHSDAYYDAPSGMTIKPGEWSHVALTVEYGLVKLYVNGELRFTGTNYPNTFAAASDALFALGVNWWDTPYDGLIDDLRIYDGILSAQQVTDMVVDPNKLVESIQIGYNDKKLSIGNTLAPPAVSVYPVDAANRAIAWSSADESVAMVDPVTGLVTGIGAGTTMITATALDASGVTASYTLQVADGPVAYYKFDGDLNNSTALFGAGIATGTRIDNTGGAITYTDGVNGQAAVLDGASGIRLPDGLISTNNYTVSMALYLDVASQYTPSFFGARSADSWISFTPRGAVGNQTMLWSGTAWYDGTTGTQINTKEWVHIAFTVNNGVLKIYMNGVEKHSGTAFPNVFTTEDGAFAFGVNYWDTPFKGKVDELQIYDKALTAEQVQALVDITP</sequence>
<dbReference type="Pfam" id="PF04616">
    <property type="entry name" value="Glyco_hydro_43"/>
    <property type="match status" value="1"/>
</dbReference>
<dbReference type="Pfam" id="PF02368">
    <property type="entry name" value="Big_2"/>
    <property type="match status" value="1"/>
</dbReference>
<dbReference type="InterPro" id="IPR006558">
    <property type="entry name" value="LamG-like"/>
</dbReference>
<evidence type="ECO:0000313" key="13">
    <source>
        <dbReference type="Proteomes" id="UP000266482"/>
    </source>
</evidence>
<dbReference type="SUPFAM" id="SSF75005">
    <property type="entry name" value="Arabinanase/levansucrase/invertase"/>
    <property type="match status" value="1"/>
</dbReference>
<keyword evidence="3 10" id="KW-0732">Signal</keyword>
<feature type="domain" description="SLH" evidence="11">
    <location>
        <begin position="27"/>
        <end position="90"/>
    </location>
</feature>
<dbReference type="GO" id="GO:0005975">
    <property type="term" value="P:carbohydrate metabolic process"/>
    <property type="evidence" value="ECO:0007669"/>
    <property type="project" value="InterPro"/>
</dbReference>
<dbReference type="CDD" id="cd18832">
    <property type="entry name" value="GH43_GsAbnA-like"/>
    <property type="match status" value="1"/>
</dbReference>
<comment type="similarity">
    <text evidence="2">Belongs to the glycosyl hydrolase 43 family.</text>
</comment>
<evidence type="ECO:0000256" key="6">
    <source>
        <dbReference type="ARBA" id="ARBA00023295"/>
    </source>
</evidence>
<proteinExistence type="inferred from homology"/>
<evidence type="ECO:0000313" key="12">
    <source>
        <dbReference type="EMBL" id="RIX60484.1"/>
    </source>
</evidence>
<dbReference type="SUPFAM" id="SSF49899">
    <property type="entry name" value="Concanavalin A-like lectins/glucanases"/>
    <property type="match status" value="2"/>
</dbReference>
<feature type="signal peptide" evidence="10">
    <location>
        <begin position="1"/>
        <end position="27"/>
    </location>
</feature>
<keyword evidence="4" id="KW-0378">Hydrolase</keyword>